<keyword evidence="6" id="KW-0256">Endoplasmic reticulum</keyword>
<comment type="similarity">
    <text evidence="2">Belongs to the TMEM214 family.</text>
</comment>
<dbReference type="Pfam" id="PF10151">
    <property type="entry name" value="TMEM214"/>
    <property type="match status" value="1"/>
</dbReference>
<dbReference type="Proteomes" id="UP000075881">
    <property type="component" value="Unassembled WGS sequence"/>
</dbReference>
<comment type="subcellular location">
    <subcellularLocation>
        <location evidence="1">Endoplasmic reticulum membrane</location>
        <topology evidence="1">Multi-pass membrane protein</topology>
    </subcellularLocation>
</comment>
<reference evidence="12" key="2">
    <citation type="submission" date="2020-05" db="UniProtKB">
        <authorList>
            <consortium name="EnsemblMetazoa"/>
        </authorList>
    </citation>
    <scope>IDENTIFICATION</scope>
    <source>
        <strain evidence="12">ACHKN1017</strain>
    </source>
</reference>
<evidence type="ECO:0000256" key="7">
    <source>
        <dbReference type="ARBA" id="ARBA00022989"/>
    </source>
</evidence>
<feature type="region of interest" description="Disordered" evidence="11">
    <location>
        <begin position="1"/>
        <end position="40"/>
    </location>
</feature>
<evidence type="ECO:0000256" key="5">
    <source>
        <dbReference type="ARBA" id="ARBA00022703"/>
    </source>
</evidence>
<evidence type="ECO:0000313" key="13">
    <source>
        <dbReference type="Proteomes" id="UP000075881"/>
    </source>
</evidence>
<evidence type="ECO:0000256" key="10">
    <source>
        <dbReference type="ARBA" id="ARBA00024938"/>
    </source>
</evidence>
<sequence>MAADWEVVGKQKKSRKQTGGDKKTQSQNGSESAPKIEDMVDMDEICSLYSDVKDDLLAKFNGLKDANGSKADPKKTLAPVNGKRTATPVRDQMQQQGGGGSNKQNPNREPESSAVPAKSTYRNMEAALRAISAPDLHSQLTAVNVSFKDNHLMLLKALTGILNDKLRVDETAADPLYSNKPTNYPYKTMPTALRTVIDECIGKANEENVKYFYDLTLSNLASDMNKGLPYLGHKVILQAIAMHFPSACVNNLARNAILRNSYQNRHNIGLSLLWALGQGGYNDLDVGLKVWQDIMVPVMELKNYNRYTCDYVVRILRLHRSHRLTLGGSEFLTILSSLTTQPKACRELDEAAQLLVERYVFSAPKASATFAMLFKNISFITRPEMIYYGLALCLLEDPESASVWLGLYRHNVETSLAILSYLNTSSQKNCSKLLGEDHFTRFLADVEKLNEDLLQSKKKPEGLNSVTSILK</sequence>
<dbReference type="PANTHER" id="PTHR13448">
    <property type="entry name" value="TRANSMEMBRANE PROTEIN 214"/>
    <property type="match status" value="1"/>
</dbReference>
<evidence type="ECO:0000256" key="9">
    <source>
        <dbReference type="ARBA" id="ARBA00023180"/>
    </source>
</evidence>
<keyword evidence="8" id="KW-0472">Membrane</keyword>
<keyword evidence="7" id="KW-1133">Transmembrane helix</keyword>
<proteinExistence type="inferred from homology"/>
<dbReference type="PANTHER" id="PTHR13448:SF0">
    <property type="entry name" value="TRANSMEMBRANE PROTEIN 214"/>
    <property type="match status" value="1"/>
</dbReference>
<comment type="subunit">
    <text evidence="3">Constitutively interacts with CASP4; required for the localization of procaspase 4 to the ER.</text>
</comment>
<keyword evidence="5" id="KW-0053">Apoptosis</keyword>
<keyword evidence="4" id="KW-0812">Transmembrane</keyword>
<organism evidence="12 13">
    <name type="scientific">Anopheles christyi</name>
    <dbReference type="NCBI Taxonomy" id="43041"/>
    <lineage>
        <taxon>Eukaryota</taxon>
        <taxon>Metazoa</taxon>
        <taxon>Ecdysozoa</taxon>
        <taxon>Arthropoda</taxon>
        <taxon>Hexapoda</taxon>
        <taxon>Insecta</taxon>
        <taxon>Pterygota</taxon>
        <taxon>Neoptera</taxon>
        <taxon>Endopterygota</taxon>
        <taxon>Diptera</taxon>
        <taxon>Nematocera</taxon>
        <taxon>Culicoidea</taxon>
        <taxon>Culicidae</taxon>
        <taxon>Anophelinae</taxon>
        <taxon>Anopheles</taxon>
    </lineage>
</organism>
<keyword evidence="9" id="KW-0325">Glycoprotein</keyword>
<evidence type="ECO:0000256" key="1">
    <source>
        <dbReference type="ARBA" id="ARBA00004477"/>
    </source>
</evidence>
<dbReference type="VEuPathDB" id="VectorBase:ACHR007159"/>
<dbReference type="InterPro" id="IPR019308">
    <property type="entry name" value="TMEM214"/>
</dbReference>
<evidence type="ECO:0000256" key="11">
    <source>
        <dbReference type="SAM" id="MobiDB-lite"/>
    </source>
</evidence>
<keyword evidence="13" id="KW-1185">Reference proteome</keyword>
<dbReference type="GO" id="GO:0005789">
    <property type="term" value="C:endoplasmic reticulum membrane"/>
    <property type="evidence" value="ECO:0007669"/>
    <property type="project" value="UniProtKB-SubCell"/>
</dbReference>
<reference evidence="13" key="1">
    <citation type="submission" date="2013-03" db="EMBL/GenBank/DDBJ databases">
        <title>The Genome Sequence of Anopheles christyi ACHKN1017.</title>
        <authorList>
            <consortium name="The Broad Institute Genomics Platform"/>
            <person name="Neafsey D.E."/>
            <person name="Besansky N."/>
            <person name="Walker B."/>
            <person name="Young S.K."/>
            <person name="Zeng Q."/>
            <person name="Gargeya S."/>
            <person name="Fitzgerald M."/>
            <person name="Haas B."/>
            <person name="Abouelleil A."/>
            <person name="Allen A.W."/>
            <person name="Alvarado L."/>
            <person name="Arachchi H.M."/>
            <person name="Berlin A.M."/>
            <person name="Chapman S.B."/>
            <person name="Gainer-Dewar J."/>
            <person name="Goldberg J."/>
            <person name="Griggs A."/>
            <person name="Gujja S."/>
            <person name="Hansen M."/>
            <person name="Howarth C."/>
            <person name="Imamovic A."/>
            <person name="Ireland A."/>
            <person name="Larimer J."/>
            <person name="McCowan C."/>
            <person name="Murphy C."/>
            <person name="Pearson M."/>
            <person name="Poon T.W."/>
            <person name="Priest M."/>
            <person name="Roberts A."/>
            <person name="Saif S."/>
            <person name="Shea T."/>
            <person name="Sisk P."/>
            <person name="Sykes S."/>
            <person name="Wortman J."/>
            <person name="Nusbaum C."/>
            <person name="Birren B."/>
        </authorList>
    </citation>
    <scope>NUCLEOTIDE SEQUENCE [LARGE SCALE GENOMIC DNA]</scope>
    <source>
        <strain evidence="13">ACHKN1017</strain>
    </source>
</reference>
<dbReference type="GO" id="GO:0005794">
    <property type="term" value="C:Golgi apparatus"/>
    <property type="evidence" value="ECO:0007669"/>
    <property type="project" value="TreeGrafter"/>
</dbReference>
<evidence type="ECO:0000313" key="12">
    <source>
        <dbReference type="EnsemblMetazoa" id="ACHR007159-PA"/>
    </source>
</evidence>
<name>A0A182K8S3_9DIPT</name>
<dbReference type="AlphaFoldDB" id="A0A182K8S3"/>
<evidence type="ECO:0000256" key="4">
    <source>
        <dbReference type="ARBA" id="ARBA00022692"/>
    </source>
</evidence>
<dbReference type="GO" id="GO:0006915">
    <property type="term" value="P:apoptotic process"/>
    <property type="evidence" value="ECO:0007669"/>
    <property type="project" value="UniProtKB-KW"/>
</dbReference>
<feature type="region of interest" description="Disordered" evidence="11">
    <location>
        <begin position="63"/>
        <end position="117"/>
    </location>
</feature>
<protein>
    <submittedName>
        <fullName evidence="12">Uncharacterized protein</fullName>
    </submittedName>
</protein>
<evidence type="ECO:0000256" key="6">
    <source>
        <dbReference type="ARBA" id="ARBA00022824"/>
    </source>
</evidence>
<dbReference type="STRING" id="43041.A0A182K8S3"/>
<evidence type="ECO:0000256" key="8">
    <source>
        <dbReference type="ARBA" id="ARBA00023136"/>
    </source>
</evidence>
<evidence type="ECO:0000256" key="2">
    <source>
        <dbReference type="ARBA" id="ARBA00007984"/>
    </source>
</evidence>
<comment type="function">
    <text evidence="10">Critical mediator, in cooperation with CASP4, of endoplasmic reticulum-stress induced apoptosis. Required or the activation of CASP4 following endoplasmic reticulum stress.</text>
</comment>
<dbReference type="EnsemblMetazoa" id="ACHR007159-RA">
    <property type="protein sequence ID" value="ACHR007159-PA"/>
    <property type="gene ID" value="ACHR007159"/>
</dbReference>
<accession>A0A182K8S3</accession>
<evidence type="ECO:0000256" key="3">
    <source>
        <dbReference type="ARBA" id="ARBA00011720"/>
    </source>
</evidence>